<dbReference type="InterPro" id="IPR036691">
    <property type="entry name" value="Endo/exonu/phosph_ase_sf"/>
</dbReference>
<keyword evidence="3" id="KW-1185">Reference proteome</keyword>
<dbReference type="SUPFAM" id="SSF56219">
    <property type="entry name" value="DNase I-like"/>
    <property type="match status" value="1"/>
</dbReference>
<dbReference type="EMBL" id="JALJOT010000007">
    <property type="protein sequence ID" value="KAK9909184.1"/>
    <property type="molecule type" value="Genomic_DNA"/>
</dbReference>
<gene>
    <name evidence="2" type="ORF">WJX75_008403</name>
</gene>
<organism evidence="2 3">
    <name type="scientific">Coccomyxa subellipsoidea</name>
    <dbReference type="NCBI Taxonomy" id="248742"/>
    <lineage>
        <taxon>Eukaryota</taxon>
        <taxon>Viridiplantae</taxon>
        <taxon>Chlorophyta</taxon>
        <taxon>core chlorophytes</taxon>
        <taxon>Trebouxiophyceae</taxon>
        <taxon>Trebouxiophyceae incertae sedis</taxon>
        <taxon>Coccomyxaceae</taxon>
        <taxon>Coccomyxa</taxon>
    </lineage>
</organism>
<evidence type="ECO:0000313" key="3">
    <source>
        <dbReference type="Proteomes" id="UP001491310"/>
    </source>
</evidence>
<sequence length="188" mass="20429">MSLPKPGDIWTKDFRSADAAVRNLPEDRPIRLVQWNIERGYELKKIIEELKQLDADVIALQEIDIGCERSGSVDTGVAVAEALQLNYVFLCEFEELHSESRDPRSQGGGVHGNGILSKFNLTDCRAIEHRSPASNIAAAAEQLISVALLTPRKPEPLLPASPTEQPAGCCCFLLPASEPGSLVAARLS</sequence>
<dbReference type="Gene3D" id="3.60.10.10">
    <property type="entry name" value="Endonuclease/exonuclease/phosphatase"/>
    <property type="match status" value="1"/>
</dbReference>
<dbReference type="Pfam" id="PF03372">
    <property type="entry name" value="Exo_endo_phos"/>
    <property type="match status" value="1"/>
</dbReference>
<protein>
    <recommendedName>
        <fullName evidence="1">Endonuclease/exonuclease/phosphatase domain-containing protein</fullName>
    </recommendedName>
</protein>
<accession>A0ABR2YQB0</accession>
<evidence type="ECO:0000259" key="1">
    <source>
        <dbReference type="Pfam" id="PF03372"/>
    </source>
</evidence>
<name>A0ABR2YQB0_9CHLO</name>
<feature type="domain" description="Endonuclease/exonuclease/phosphatase" evidence="1">
    <location>
        <begin position="33"/>
        <end position="126"/>
    </location>
</feature>
<reference evidence="2 3" key="1">
    <citation type="journal article" date="2024" name="Nat. Commun.">
        <title>Phylogenomics reveals the evolutionary origins of lichenization in chlorophyte algae.</title>
        <authorList>
            <person name="Puginier C."/>
            <person name="Libourel C."/>
            <person name="Otte J."/>
            <person name="Skaloud P."/>
            <person name="Haon M."/>
            <person name="Grisel S."/>
            <person name="Petersen M."/>
            <person name="Berrin J.G."/>
            <person name="Delaux P.M."/>
            <person name="Dal Grande F."/>
            <person name="Keller J."/>
        </authorList>
    </citation>
    <scope>NUCLEOTIDE SEQUENCE [LARGE SCALE GENOMIC DNA]</scope>
    <source>
        <strain evidence="2 3">SAG 216-7</strain>
    </source>
</reference>
<evidence type="ECO:0000313" key="2">
    <source>
        <dbReference type="EMBL" id="KAK9909184.1"/>
    </source>
</evidence>
<dbReference type="InterPro" id="IPR005135">
    <property type="entry name" value="Endo/exonuclease/phosphatase"/>
</dbReference>
<comment type="caution">
    <text evidence="2">The sequence shown here is derived from an EMBL/GenBank/DDBJ whole genome shotgun (WGS) entry which is preliminary data.</text>
</comment>
<dbReference type="Proteomes" id="UP001491310">
    <property type="component" value="Unassembled WGS sequence"/>
</dbReference>
<proteinExistence type="predicted"/>